<dbReference type="EMBL" id="JBHTBW010000020">
    <property type="protein sequence ID" value="MFC7441103.1"/>
    <property type="molecule type" value="Genomic_DNA"/>
</dbReference>
<dbReference type="Proteomes" id="UP001596500">
    <property type="component" value="Unassembled WGS sequence"/>
</dbReference>
<gene>
    <name evidence="1" type="ORF">ACFQNG_08035</name>
</gene>
<dbReference type="Gene3D" id="3.10.450.40">
    <property type="match status" value="1"/>
</dbReference>
<accession>A0ABW2RJA3</accession>
<dbReference type="RefSeq" id="WP_379864395.1">
    <property type="nucleotide sequence ID" value="NZ_JBHTBW010000020.1"/>
</dbReference>
<protein>
    <recommendedName>
        <fullName evidence="3">PepSY domain-containing protein</fullName>
    </recommendedName>
</protein>
<evidence type="ECO:0008006" key="3">
    <source>
        <dbReference type="Google" id="ProtNLM"/>
    </source>
</evidence>
<proteinExistence type="predicted"/>
<comment type="caution">
    <text evidence="1">The sequence shown here is derived from an EMBL/GenBank/DDBJ whole genome shotgun (WGS) entry which is preliminary data.</text>
</comment>
<name>A0ABW2RJA3_9BACL</name>
<keyword evidence="2" id="KW-1185">Reference proteome</keyword>
<organism evidence="1 2">
    <name type="scientific">Laceyella putida</name>
    <dbReference type="NCBI Taxonomy" id="110101"/>
    <lineage>
        <taxon>Bacteria</taxon>
        <taxon>Bacillati</taxon>
        <taxon>Bacillota</taxon>
        <taxon>Bacilli</taxon>
        <taxon>Bacillales</taxon>
        <taxon>Thermoactinomycetaceae</taxon>
        <taxon>Laceyella</taxon>
    </lineage>
</organism>
<sequence>MDAAQIHPTKIETKQEAKTLSKEQVKTVALKQCKGTVKSIQLKKEKGVDVFYVLIKGMDGKTTM</sequence>
<reference evidence="2" key="1">
    <citation type="journal article" date="2019" name="Int. J. Syst. Evol. Microbiol.">
        <title>The Global Catalogue of Microorganisms (GCM) 10K type strain sequencing project: providing services to taxonomists for standard genome sequencing and annotation.</title>
        <authorList>
            <consortium name="The Broad Institute Genomics Platform"/>
            <consortium name="The Broad Institute Genome Sequencing Center for Infectious Disease"/>
            <person name="Wu L."/>
            <person name="Ma J."/>
        </authorList>
    </citation>
    <scope>NUCLEOTIDE SEQUENCE [LARGE SCALE GENOMIC DNA]</scope>
    <source>
        <strain evidence="2">CGMCC 1.12942</strain>
    </source>
</reference>
<evidence type="ECO:0000313" key="1">
    <source>
        <dbReference type="EMBL" id="MFC7441103.1"/>
    </source>
</evidence>
<evidence type="ECO:0000313" key="2">
    <source>
        <dbReference type="Proteomes" id="UP001596500"/>
    </source>
</evidence>